<gene>
    <name evidence="1" type="ORF">SAMN05216593_102200</name>
</gene>
<accession>A0A1M7KKT7</accession>
<sequence length="124" mass="13828">MSLLYTYKNPPASAEDITTAMQQCAIKPDAWITGFWAQCDGAMIEDLVQIYSTDAIAERQETYEIAAYFPDHLLIGDDSGGRFVLLERSGKQRFYLQDSGDPFIDDAAFFSSIDALIKAVVDEL</sequence>
<dbReference type="AlphaFoldDB" id="A0A1M7KKT7"/>
<proteinExistence type="predicted"/>
<organism evidence="1 2">
    <name type="scientific">Pseudomonas asturiensis</name>
    <dbReference type="NCBI Taxonomy" id="1190415"/>
    <lineage>
        <taxon>Bacteria</taxon>
        <taxon>Pseudomonadati</taxon>
        <taxon>Pseudomonadota</taxon>
        <taxon>Gammaproteobacteria</taxon>
        <taxon>Pseudomonadales</taxon>
        <taxon>Pseudomonadaceae</taxon>
        <taxon>Pseudomonas</taxon>
    </lineage>
</organism>
<evidence type="ECO:0000313" key="1">
    <source>
        <dbReference type="EMBL" id="SHM65759.1"/>
    </source>
</evidence>
<dbReference type="EMBL" id="FRDA01000002">
    <property type="protein sequence ID" value="SHM65759.1"/>
    <property type="molecule type" value="Genomic_DNA"/>
</dbReference>
<dbReference type="RefSeq" id="WP_073162610.1">
    <property type="nucleotide sequence ID" value="NZ_FRDA01000002.1"/>
</dbReference>
<dbReference type="OrthoDB" id="1739659at2"/>
<dbReference type="Proteomes" id="UP000183983">
    <property type="component" value="Unassembled WGS sequence"/>
</dbReference>
<dbReference type="Gene3D" id="3.40.1580.10">
    <property type="entry name" value="SMI1/KNR4-like"/>
    <property type="match status" value="1"/>
</dbReference>
<reference evidence="1 2" key="1">
    <citation type="submission" date="2016-11" db="EMBL/GenBank/DDBJ databases">
        <authorList>
            <person name="Jaros S."/>
            <person name="Januszkiewicz K."/>
            <person name="Wedrychowicz H."/>
        </authorList>
    </citation>
    <scope>NUCLEOTIDE SEQUENCE [LARGE SCALE GENOMIC DNA]</scope>
    <source>
        <strain evidence="1 2">LMG 26898</strain>
    </source>
</reference>
<name>A0A1M7KKT7_9PSED</name>
<dbReference type="STRING" id="1190415.SAMN05216593_102200"/>
<evidence type="ECO:0000313" key="2">
    <source>
        <dbReference type="Proteomes" id="UP000183983"/>
    </source>
</evidence>
<dbReference type="InterPro" id="IPR037883">
    <property type="entry name" value="Knr4/Smi1-like_sf"/>
</dbReference>
<evidence type="ECO:0008006" key="3">
    <source>
        <dbReference type="Google" id="ProtNLM"/>
    </source>
</evidence>
<protein>
    <recommendedName>
        <fullName evidence="3">SMI1-KNR4 cell-wall</fullName>
    </recommendedName>
</protein>